<name>A0ABU9BRX6_9BURK</name>
<accession>A0ABU9BRX6</accession>
<dbReference type="InterPro" id="IPR016084">
    <property type="entry name" value="Haem_Oase-like_multi-hlx"/>
</dbReference>
<evidence type="ECO:0000256" key="3">
    <source>
        <dbReference type="ARBA" id="ARBA00023004"/>
    </source>
</evidence>
<dbReference type="InterPro" id="IPR016053">
    <property type="entry name" value="Haem_Oase-like"/>
</dbReference>
<dbReference type="SUPFAM" id="SSF48613">
    <property type="entry name" value="Heme oxygenase-like"/>
    <property type="match status" value="1"/>
</dbReference>
<keyword evidence="2" id="KW-0479">Metal-binding</keyword>
<dbReference type="PANTHER" id="PTHR10720">
    <property type="entry name" value="HEME OXYGENASE"/>
    <property type="match status" value="1"/>
</dbReference>
<dbReference type="PRINTS" id="PR00088">
    <property type="entry name" value="HAEMOXYGNASE"/>
</dbReference>
<dbReference type="InterPro" id="IPR002051">
    <property type="entry name" value="Haem_Oase"/>
</dbReference>
<gene>
    <name evidence="4" type="ORF">AACH06_10560</name>
</gene>
<keyword evidence="3" id="KW-0408">Iron</keyword>
<dbReference type="EMBL" id="JBBUTG010000005">
    <property type="protein sequence ID" value="MEK8031258.1"/>
    <property type="molecule type" value="Genomic_DNA"/>
</dbReference>
<dbReference type="Proteomes" id="UP001371218">
    <property type="component" value="Unassembled WGS sequence"/>
</dbReference>
<dbReference type="PANTHER" id="PTHR10720:SF0">
    <property type="entry name" value="HEME OXYGENASE"/>
    <property type="match status" value="1"/>
</dbReference>
<sequence length="215" mass="23612">MTHTANDASHTVLLSARLRLETRDLHQRAERAGLMAALLRGELARSAYAGLLFNLQAIYAALEAGLQRHDKRLTLIDFGPLYRGAALAADLQELGWADAPTAPLADATASYVSRLNALAEREPLLLLAHAYVRYLGDLHGGQILHRRISHTLALPEDRGARFYDFGPPGRVVALAQAFRAGLDAMQLTPVEADGLVAEARRAFQRHVELFEQLPH</sequence>
<dbReference type="Pfam" id="PF01126">
    <property type="entry name" value="Heme_oxygenase"/>
    <property type="match status" value="1"/>
</dbReference>
<protein>
    <submittedName>
        <fullName evidence="4">Biliverdin-producing heme oxygenase</fullName>
    </submittedName>
</protein>
<reference evidence="4 5" key="1">
    <citation type="submission" date="2024-04" db="EMBL/GenBank/DDBJ databases">
        <title>Novel species of the genus Ideonella isolated from streams.</title>
        <authorList>
            <person name="Lu H."/>
        </authorList>
    </citation>
    <scope>NUCLEOTIDE SEQUENCE [LARGE SCALE GENOMIC DNA]</scope>
    <source>
        <strain evidence="4 5">DXS29W</strain>
    </source>
</reference>
<evidence type="ECO:0000256" key="2">
    <source>
        <dbReference type="ARBA" id="ARBA00022723"/>
    </source>
</evidence>
<evidence type="ECO:0000256" key="1">
    <source>
        <dbReference type="ARBA" id="ARBA00022617"/>
    </source>
</evidence>
<dbReference type="PIRSF" id="PIRSF000343">
    <property type="entry name" value="Haem_Oase"/>
    <property type="match status" value="1"/>
</dbReference>
<organism evidence="4 5">
    <name type="scientific">Ideonella lacteola</name>
    <dbReference type="NCBI Taxonomy" id="2984193"/>
    <lineage>
        <taxon>Bacteria</taxon>
        <taxon>Pseudomonadati</taxon>
        <taxon>Pseudomonadota</taxon>
        <taxon>Betaproteobacteria</taxon>
        <taxon>Burkholderiales</taxon>
        <taxon>Sphaerotilaceae</taxon>
        <taxon>Ideonella</taxon>
    </lineage>
</organism>
<comment type="caution">
    <text evidence="4">The sequence shown here is derived from an EMBL/GenBank/DDBJ whole genome shotgun (WGS) entry which is preliminary data.</text>
</comment>
<evidence type="ECO:0000313" key="4">
    <source>
        <dbReference type="EMBL" id="MEK8031258.1"/>
    </source>
</evidence>
<keyword evidence="1" id="KW-0349">Heme</keyword>
<proteinExistence type="predicted"/>
<dbReference type="RefSeq" id="WP_341425635.1">
    <property type="nucleotide sequence ID" value="NZ_JBBUTG010000005.1"/>
</dbReference>
<evidence type="ECO:0000313" key="5">
    <source>
        <dbReference type="Proteomes" id="UP001371218"/>
    </source>
</evidence>
<dbReference type="CDD" id="cd19165">
    <property type="entry name" value="HemeO"/>
    <property type="match status" value="1"/>
</dbReference>
<keyword evidence="5" id="KW-1185">Reference proteome</keyword>
<dbReference type="Gene3D" id="1.20.910.10">
    <property type="entry name" value="Heme oxygenase-like"/>
    <property type="match status" value="1"/>
</dbReference>